<dbReference type="Proteomes" id="UP001140949">
    <property type="component" value="Unassembled WGS sequence"/>
</dbReference>
<evidence type="ECO:0000313" key="2">
    <source>
        <dbReference type="EMBL" id="KAJ6818601.1"/>
    </source>
</evidence>
<evidence type="ECO:0000256" key="1">
    <source>
        <dbReference type="SAM" id="MobiDB-lite"/>
    </source>
</evidence>
<keyword evidence="3" id="KW-1185">Reference proteome</keyword>
<evidence type="ECO:0000313" key="3">
    <source>
        <dbReference type="Proteomes" id="UP001140949"/>
    </source>
</evidence>
<reference evidence="2" key="2">
    <citation type="submission" date="2023-04" db="EMBL/GenBank/DDBJ databases">
        <authorList>
            <person name="Bruccoleri R.E."/>
            <person name="Oakeley E.J."/>
            <person name="Faust A.-M."/>
            <person name="Dessus-Babus S."/>
            <person name="Altorfer M."/>
            <person name="Burckhardt D."/>
            <person name="Oertli M."/>
            <person name="Naumann U."/>
            <person name="Petersen F."/>
            <person name="Wong J."/>
        </authorList>
    </citation>
    <scope>NUCLEOTIDE SEQUENCE</scope>
    <source>
        <strain evidence="2">GSM-AAB239-AS_SAM_17_03QT</strain>
        <tissue evidence="2">Leaf</tissue>
    </source>
</reference>
<accession>A0AAX6FRJ1</accession>
<reference evidence="2" key="1">
    <citation type="journal article" date="2023" name="GigaByte">
        <title>Genome assembly of the bearded iris, Iris pallida Lam.</title>
        <authorList>
            <person name="Bruccoleri R.E."/>
            <person name="Oakeley E.J."/>
            <person name="Faust A.M.E."/>
            <person name="Altorfer M."/>
            <person name="Dessus-Babus S."/>
            <person name="Burckhardt D."/>
            <person name="Oertli M."/>
            <person name="Naumann U."/>
            <person name="Petersen F."/>
            <person name="Wong J."/>
        </authorList>
    </citation>
    <scope>NUCLEOTIDE SEQUENCE</scope>
    <source>
        <strain evidence="2">GSM-AAB239-AS_SAM_17_03QT</strain>
    </source>
</reference>
<dbReference type="EMBL" id="JANAVB010027195">
    <property type="protein sequence ID" value="KAJ6818601.1"/>
    <property type="molecule type" value="Genomic_DNA"/>
</dbReference>
<gene>
    <name evidence="2" type="ORF">M6B38_406695</name>
</gene>
<organism evidence="2 3">
    <name type="scientific">Iris pallida</name>
    <name type="common">Sweet iris</name>
    <dbReference type="NCBI Taxonomy" id="29817"/>
    <lineage>
        <taxon>Eukaryota</taxon>
        <taxon>Viridiplantae</taxon>
        <taxon>Streptophyta</taxon>
        <taxon>Embryophyta</taxon>
        <taxon>Tracheophyta</taxon>
        <taxon>Spermatophyta</taxon>
        <taxon>Magnoliopsida</taxon>
        <taxon>Liliopsida</taxon>
        <taxon>Asparagales</taxon>
        <taxon>Iridaceae</taxon>
        <taxon>Iridoideae</taxon>
        <taxon>Irideae</taxon>
        <taxon>Iris</taxon>
    </lineage>
</organism>
<comment type="caution">
    <text evidence="2">The sequence shown here is derived from an EMBL/GenBank/DDBJ whole genome shotgun (WGS) entry which is preliminary data.</text>
</comment>
<protein>
    <submittedName>
        <fullName evidence="2">Uncharacterized protein</fullName>
    </submittedName>
</protein>
<name>A0AAX6FRJ1_IRIPA</name>
<dbReference type="AlphaFoldDB" id="A0AAX6FRJ1"/>
<feature type="region of interest" description="Disordered" evidence="1">
    <location>
        <begin position="29"/>
        <end position="55"/>
    </location>
</feature>
<proteinExistence type="predicted"/>
<sequence length="55" mass="6363">MLPERDDAVVRMADVQAMRWCTALARRGRNRGTQCRPDRQLLHGSKQRWSAAALR</sequence>